<feature type="signal peptide" evidence="2">
    <location>
        <begin position="1"/>
        <end position="20"/>
    </location>
</feature>
<reference evidence="3 4" key="2">
    <citation type="submission" date="2015-05" db="EMBL/GenBank/DDBJ databases">
        <authorList>
            <person name="Morales-Cruz A."/>
            <person name="Amrine K.C."/>
            <person name="Cantu D."/>
        </authorList>
    </citation>
    <scope>NUCLEOTIDE SEQUENCE [LARGE SCALE GENOMIC DNA]</scope>
    <source>
        <strain evidence="3">UCRPC4</strain>
    </source>
</reference>
<feature type="chain" id="PRO_5002543605" evidence="2">
    <location>
        <begin position="21"/>
        <end position="312"/>
    </location>
</feature>
<evidence type="ECO:0000256" key="2">
    <source>
        <dbReference type="SAM" id="SignalP"/>
    </source>
</evidence>
<dbReference type="Pfam" id="PF11327">
    <property type="entry name" value="Egh16-like"/>
    <property type="match status" value="1"/>
</dbReference>
<comment type="caution">
    <text evidence="3">The sequence shown here is derived from an EMBL/GenBank/DDBJ whole genome shotgun (WGS) entry which is preliminary data.</text>
</comment>
<dbReference type="Proteomes" id="UP000053317">
    <property type="component" value="Unassembled WGS sequence"/>
</dbReference>
<dbReference type="InterPro" id="IPR021476">
    <property type="entry name" value="Egh16-like"/>
</dbReference>
<dbReference type="OrthoDB" id="5418436at2759"/>
<name>A0A0G2EQI5_PHACM</name>
<organism evidence="3 4">
    <name type="scientific">Phaeomoniella chlamydospora</name>
    <name type="common">Phaeoacremonium chlamydosporum</name>
    <dbReference type="NCBI Taxonomy" id="158046"/>
    <lineage>
        <taxon>Eukaryota</taxon>
        <taxon>Fungi</taxon>
        <taxon>Dikarya</taxon>
        <taxon>Ascomycota</taxon>
        <taxon>Pezizomycotina</taxon>
        <taxon>Eurotiomycetes</taxon>
        <taxon>Chaetothyriomycetidae</taxon>
        <taxon>Phaeomoniellales</taxon>
        <taxon>Phaeomoniellaceae</taxon>
        <taxon>Phaeomoniella</taxon>
    </lineage>
</organism>
<dbReference type="PROSITE" id="PS51257">
    <property type="entry name" value="PROKAR_LIPOPROTEIN"/>
    <property type="match status" value="1"/>
</dbReference>
<evidence type="ECO:0000313" key="3">
    <source>
        <dbReference type="EMBL" id="KKY25052.1"/>
    </source>
</evidence>
<proteinExistence type="predicted"/>
<sequence length="312" mass="32107">MKVSTFILIPSLAMLASCHGVILSAEGPNSKVASVGMQGILIYIHLASSTLTDILAVVLSLARNCTGISPCQQDTAIIRDAEITNNIVNECGRTELAGNIDVGENTENQLAANQVADVAAGDKVNVTIHQVNADGAGPYSCDLDETSNTGVFSHTNLAITNNVPGTNGLSQAKEQDFNMQVSLPSNMNCTGASTGNVCTLRCRNNALAGPFGGCVALQQTDSTTGRVSSDPASITTNQTLSDVEAQVEVNKEDLNTAIQANQNSGADEADQGVQAAEALIAAAGIDTAVSQPTSIAAAVATGTAKRRTKFRA</sequence>
<evidence type="ECO:0000256" key="1">
    <source>
        <dbReference type="SAM" id="Phobius"/>
    </source>
</evidence>
<dbReference type="EMBL" id="LCWF01000050">
    <property type="protein sequence ID" value="KKY25052.1"/>
    <property type="molecule type" value="Genomic_DNA"/>
</dbReference>
<protein>
    <submittedName>
        <fullName evidence="3">Putative gas1-like protein</fullName>
    </submittedName>
</protein>
<reference evidence="3 4" key="1">
    <citation type="submission" date="2015-05" db="EMBL/GenBank/DDBJ databases">
        <title>Distinctive expansion of gene families associated with plant cell wall degradation and secondary metabolism in the genomes of grapevine trunk pathogens.</title>
        <authorList>
            <person name="Lawrence D.P."/>
            <person name="Travadon R."/>
            <person name="Rolshausen P.E."/>
            <person name="Baumgartner K."/>
        </authorList>
    </citation>
    <scope>NUCLEOTIDE SEQUENCE [LARGE SCALE GENOMIC DNA]</scope>
    <source>
        <strain evidence="3">UCRPC4</strain>
    </source>
</reference>
<feature type="transmembrane region" description="Helical" evidence="1">
    <location>
        <begin position="40"/>
        <end position="62"/>
    </location>
</feature>
<keyword evidence="2" id="KW-0732">Signal</keyword>
<keyword evidence="1" id="KW-1133">Transmembrane helix</keyword>
<keyword evidence="4" id="KW-1185">Reference proteome</keyword>
<keyword evidence="1" id="KW-0812">Transmembrane</keyword>
<evidence type="ECO:0000313" key="4">
    <source>
        <dbReference type="Proteomes" id="UP000053317"/>
    </source>
</evidence>
<dbReference type="PANTHER" id="PTHR34618">
    <property type="entry name" value="SURFACE PROTEIN MAS1, PUTATIVE-RELATED"/>
    <property type="match status" value="1"/>
</dbReference>
<accession>A0A0G2EQI5</accession>
<keyword evidence="1" id="KW-0472">Membrane</keyword>
<dbReference type="PANTHER" id="PTHR34618:SF3">
    <property type="entry name" value="GEGH 16 PROTEIN"/>
    <property type="match status" value="1"/>
</dbReference>
<dbReference type="AlphaFoldDB" id="A0A0G2EQI5"/>
<gene>
    <name evidence="3" type="ORF">UCRPC4_g02109</name>
</gene>